<dbReference type="Pfam" id="PF01915">
    <property type="entry name" value="Glyco_hydro_3_C"/>
    <property type="match status" value="1"/>
</dbReference>
<dbReference type="InterPro" id="IPR036962">
    <property type="entry name" value="Glyco_hydro_3_N_sf"/>
</dbReference>
<keyword evidence="2 4" id="KW-0378">Hydrolase</keyword>
<gene>
    <name evidence="4" type="ORF">PGX00_20295</name>
</gene>
<evidence type="ECO:0000313" key="4">
    <source>
        <dbReference type="EMBL" id="MDB1125873.1"/>
    </source>
</evidence>
<dbReference type="GO" id="GO:0016787">
    <property type="term" value="F:hydrolase activity"/>
    <property type="evidence" value="ECO:0007669"/>
    <property type="project" value="UniProtKB-KW"/>
</dbReference>
<evidence type="ECO:0000259" key="3">
    <source>
        <dbReference type="SMART" id="SM01217"/>
    </source>
</evidence>
<dbReference type="Pfam" id="PF00933">
    <property type="entry name" value="Glyco_hydro_3"/>
    <property type="match status" value="1"/>
</dbReference>
<dbReference type="InterPro" id="IPR002772">
    <property type="entry name" value="Glyco_hydro_3_C"/>
</dbReference>
<dbReference type="EMBL" id="JAQLOI010000003">
    <property type="protein sequence ID" value="MDB1125873.1"/>
    <property type="molecule type" value="Genomic_DNA"/>
</dbReference>
<evidence type="ECO:0000256" key="1">
    <source>
        <dbReference type="ARBA" id="ARBA00005336"/>
    </source>
</evidence>
<dbReference type="PANTHER" id="PTHR42715:SF10">
    <property type="entry name" value="BETA-GLUCOSIDASE"/>
    <property type="match status" value="1"/>
</dbReference>
<comment type="caution">
    <text evidence="4">The sequence shown here is derived from an EMBL/GenBank/DDBJ whole genome shotgun (WGS) entry which is preliminary data.</text>
</comment>
<comment type="similarity">
    <text evidence="1">Belongs to the glycosyl hydrolase 3 family.</text>
</comment>
<dbReference type="SMART" id="SM01217">
    <property type="entry name" value="Fn3_like"/>
    <property type="match status" value="1"/>
</dbReference>
<evidence type="ECO:0000313" key="5">
    <source>
        <dbReference type="Proteomes" id="UP001210678"/>
    </source>
</evidence>
<dbReference type="Gene3D" id="3.20.20.300">
    <property type="entry name" value="Glycoside hydrolase, family 3, N-terminal domain"/>
    <property type="match status" value="1"/>
</dbReference>
<dbReference type="InterPro" id="IPR001764">
    <property type="entry name" value="Glyco_hydro_3_N"/>
</dbReference>
<dbReference type="Gene3D" id="2.60.40.10">
    <property type="entry name" value="Immunoglobulins"/>
    <property type="match status" value="1"/>
</dbReference>
<dbReference type="InterPro" id="IPR017853">
    <property type="entry name" value="GH"/>
</dbReference>
<dbReference type="InterPro" id="IPR050288">
    <property type="entry name" value="Cellulose_deg_GH3"/>
</dbReference>
<dbReference type="RefSeq" id="WP_272139985.1">
    <property type="nucleotide sequence ID" value="NZ_JAQLOI010000003.1"/>
</dbReference>
<dbReference type="PANTHER" id="PTHR42715">
    <property type="entry name" value="BETA-GLUCOSIDASE"/>
    <property type="match status" value="1"/>
</dbReference>
<dbReference type="InterPro" id="IPR026891">
    <property type="entry name" value="Fn3-like"/>
</dbReference>
<organism evidence="4 5">
    <name type="scientific">Vibrio algarum</name>
    <dbReference type="NCBI Taxonomy" id="3020714"/>
    <lineage>
        <taxon>Bacteria</taxon>
        <taxon>Pseudomonadati</taxon>
        <taxon>Pseudomonadota</taxon>
        <taxon>Gammaproteobacteria</taxon>
        <taxon>Vibrionales</taxon>
        <taxon>Vibrionaceae</taxon>
        <taxon>Vibrio</taxon>
    </lineage>
</organism>
<name>A0ABT4YWB2_9VIBR</name>
<dbReference type="SUPFAM" id="SSF51445">
    <property type="entry name" value="(Trans)glycosidases"/>
    <property type="match status" value="1"/>
</dbReference>
<dbReference type="Gene3D" id="3.40.50.1700">
    <property type="entry name" value="Glycoside hydrolase family 3 C-terminal domain"/>
    <property type="match status" value="1"/>
</dbReference>
<dbReference type="InterPro" id="IPR013783">
    <property type="entry name" value="Ig-like_fold"/>
</dbReference>
<dbReference type="Proteomes" id="UP001210678">
    <property type="component" value="Unassembled WGS sequence"/>
</dbReference>
<protein>
    <submittedName>
        <fullName evidence="4">Glycoside hydrolase family 3 C-terminal domain-containing protein</fullName>
    </submittedName>
</protein>
<dbReference type="InterPro" id="IPR036881">
    <property type="entry name" value="Glyco_hydro_3_C_sf"/>
</dbReference>
<accession>A0ABT4YWB2</accession>
<sequence length="504" mass="55432">MTGYQSIDGEPCTTNSWLLKTVAKEQWGLNGFIVTDWNNVGSLHDKQGVAANLKEASYKALVGGNDMMMTTPEFYQSAIELVEEGKIDISIIDDSVSRILEAKFKLGLFDENRYTSIERKKLLGSEQAWDLSLEASRKSLVLLKNDGVLPLKPNKVKKVLVVGPNADDIIAQLGDWSFGSMQAEASDESFHRAQTITPLAGLQTMAKELGFEVEYIKGADCLDTEFEEIDKARLAAERADVVIACVGDTLKQNGEFHDRANLDLSGYQNQLLETVSCTGTPVIGVLVASKPLTIPKMAQQSNAVVCAFNPGCKGGQALAELIFGHYNPSGKLTISFPHHVGQVPVYYNKYVGWHARLEADLGGQERYIDMPETPLYVFGEGMSYTQYEYSELHINNPTLSPGDDLKFSIKITNAGTRDGVEIVQAYFNDVYSSVTTEIKNLRAFERIELKAGETKEVHMTIAFDDLALVNSSLERIVEPGDFELMVGSSSKDSDLTTATFEVVA</sequence>
<feature type="domain" description="Fibronectin type III-like" evidence="3">
    <location>
        <begin position="421"/>
        <end position="490"/>
    </location>
</feature>
<dbReference type="Pfam" id="PF14310">
    <property type="entry name" value="Fn3-like"/>
    <property type="match status" value="1"/>
</dbReference>
<proteinExistence type="inferred from homology"/>
<reference evidence="4 5" key="1">
    <citation type="submission" date="2023-01" db="EMBL/GenBank/DDBJ databases">
        <title>Vibrio sp. KJ40-1 sp.nov, isolated from marine algae.</title>
        <authorList>
            <person name="Butt M."/>
            <person name="Kim J.M.J."/>
            <person name="Jeon C.O.C."/>
        </authorList>
    </citation>
    <scope>NUCLEOTIDE SEQUENCE [LARGE SCALE GENOMIC DNA]</scope>
    <source>
        <strain evidence="4 5">KJ40-1</strain>
    </source>
</reference>
<evidence type="ECO:0000256" key="2">
    <source>
        <dbReference type="ARBA" id="ARBA00022801"/>
    </source>
</evidence>
<keyword evidence="5" id="KW-1185">Reference proteome</keyword>
<dbReference type="SUPFAM" id="SSF52279">
    <property type="entry name" value="Beta-D-glucan exohydrolase, C-terminal domain"/>
    <property type="match status" value="1"/>
</dbReference>